<keyword evidence="2" id="KW-1185">Reference proteome</keyword>
<protein>
    <submittedName>
        <fullName evidence="1">Uncharacterized protein</fullName>
    </submittedName>
</protein>
<proteinExistence type="predicted"/>
<comment type="caution">
    <text evidence="1">The sequence shown here is derived from an EMBL/GenBank/DDBJ whole genome shotgun (WGS) entry which is preliminary data.</text>
</comment>
<accession>A0A1Q9C5R8</accession>
<dbReference type="AlphaFoldDB" id="A0A1Q9C5R8"/>
<dbReference type="OrthoDB" id="192262at2759"/>
<evidence type="ECO:0000313" key="1">
    <source>
        <dbReference type="EMBL" id="OLP78268.1"/>
    </source>
</evidence>
<dbReference type="EMBL" id="LSRX01001635">
    <property type="protein sequence ID" value="OLP78268.1"/>
    <property type="molecule type" value="Genomic_DNA"/>
</dbReference>
<evidence type="ECO:0000313" key="2">
    <source>
        <dbReference type="Proteomes" id="UP000186817"/>
    </source>
</evidence>
<sequence length="263" mass="28005">MEARSWQRRARRALLRLLVPFLVSLGLAQKAWAWVGASTATAAAGRLRLRGRILQARSWGVGPLGPVESAAAFRIYYLPFVEPLDIDGNLLDQLFGGWFGPVAPLLLGVLVFWIQGQINAVRREQEGKVLSSAAKAVGSAASGAASSAASSLSERLLSLPKEQWLKLLICLAIDLAGDATFLLPGLGELGDVAYAPLEAVALRFLFGGAGLSVLGFFEEALPFTDALPTATTGWVLQTLFSDSPVANLLGVQPLQKAENEKKP</sequence>
<gene>
    <name evidence="1" type="ORF">AK812_SmicGene41579</name>
</gene>
<reference evidence="1 2" key="1">
    <citation type="submission" date="2016-02" db="EMBL/GenBank/DDBJ databases">
        <title>Genome analysis of coral dinoflagellate symbionts highlights evolutionary adaptations to a symbiotic lifestyle.</title>
        <authorList>
            <person name="Aranda M."/>
            <person name="Li Y."/>
            <person name="Liew Y.J."/>
            <person name="Baumgarten S."/>
            <person name="Simakov O."/>
            <person name="Wilson M."/>
            <person name="Piel J."/>
            <person name="Ashoor H."/>
            <person name="Bougouffa S."/>
            <person name="Bajic V.B."/>
            <person name="Ryu T."/>
            <person name="Ravasi T."/>
            <person name="Bayer T."/>
            <person name="Micklem G."/>
            <person name="Kim H."/>
            <person name="Bhak J."/>
            <person name="Lajeunesse T.C."/>
            <person name="Voolstra C.R."/>
        </authorList>
    </citation>
    <scope>NUCLEOTIDE SEQUENCE [LARGE SCALE GENOMIC DNA]</scope>
    <source>
        <strain evidence="1 2">CCMP2467</strain>
    </source>
</reference>
<name>A0A1Q9C5R8_SYMMI</name>
<organism evidence="1 2">
    <name type="scientific">Symbiodinium microadriaticum</name>
    <name type="common">Dinoflagellate</name>
    <name type="synonym">Zooxanthella microadriatica</name>
    <dbReference type="NCBI Taxonomy" id="2951"/>
    <lineage>
        <taxon>Eukaryota</taxon>
        <taxon>Sar</taxon>
        <taxon>Alveolata</taxon>
        <taxon>Dinophyceae</taxon>
        <taxon>Suessiales</taxon>
        <taxon>Symbiodiniaceae</taxon>
        <taxon>Symbiodinium</taxon>
    </lineage>
</organism>
<dbReference type="Proteomes" id="UP000186817">
    <property type="component" value="Unassembled WGS sequence"/>
</dbReference>